<reference evidence="5" key="2">
    <citation type="journal article" date="2021" name="PeerJ">
        <title>Extensive microbial diversity within the chicken gut microbiome revealed by metagenomics and culture.</title>
        <authorList>
            <person name="Gilroy R."/>
            <person name="Ravi A."/>
            <person name="Getino M."/>
            <person name="Pursley I."/>
            <person name="Horton D.L."/>
            <person name="Alikhan N.F."/>
            <person name="Baker D."/>
            <person name="Gharbi K."/>
            <person name="Hall N."/>
            <person name="Watson M."/>
            <person name="Adriaenssens E.M."/>
            <person name="Foster-Nyarko E."/>
            <person name="Jarju S."/>
            <person name="Secka A."/>
            <person name="Antonio M."/>
            <person name="Oren A."/>
            <person name="Chaudhuri R.R."/>
            <person name="La Ragione R."/>
            <person name="Hildebrand F."/>
            <person name="Pallen M.J."/>
        </authorList>
    </citation>
    <scope>NUCLEOTIDE SEQUENCE</scope>
    <source>
        <strain evidence="5">ChiSjej4B22-9803</strain>
    </source>
</reference>
<dbReference type="CDD" id="cd07377">
    <property type="entry name" value="WHTH_GntR"/>
    <property type="match status" value="1"/>
</dbReference>
<protein>
    <submittedName>
        <fullName evidence="5">GntR family transcriptional regulator</fullName>
    </submittedName>
</protein>
<dbReference type="Proteomes" id="UP000824111">
    <property type="component" value="Unassembled WGS sequence"/>
</dbReference>
<feature type="domain" description="HTH gntR-type" evidence="4">
    <location>
        <begin position="11"/>
        <end position="79"/>
    </location>
</feature>
<dbReference type="InterPro" id="IPR036388">
    <property type="entry name" value="WH-like_DNA-bd_sf"/>
</dbReference>
<keyword evidence="2" id="KW-0238">DNA-binding</keyword>
<gene>
    <name evidence="5" type="ORF">IAB04_01355</name>
</gene>
<dbReference type="Gene3D" id="1.10.10.10">
    <property type="entry name" value="Winged helix-like DNA-binding domain superfamily/Winged helix DNA-binding domain"/>
    <property type="match status" value="1"/>
</dbReference>
<dbReference type="GO" id="GO:0003677">
    <property type="term" value="F:DNA binding"/>
    <property type="evidence" value="ECO:0007669"/>
    <property type="project" value="UniProtKB-KW"/>
</dbReference>
<dbReference type="InterPro" id="IPR036390">
    <property type="entry name" value="WH_DNA-bd_sf"/>
</dbReference>
<name>A0A9D1S5T3_9FIRM</name>
<comment type="caution">
    <text evidence="5">The sequence shown here is derived from an EMBL/GenBank/DDBJ whole genome shotgun (WGS) entry which is preliminary data.</text>
</comment>
<keyword evidence="3" id="KW-0804">Transcription</keyword>
<evidence type="ECO:0000259" key="4">
    <source>
        <dbReference type="PROSITE" id="PS50949"/>
    </source>
</evidence>
<evidence type="ECO:0000256" key="2">
    <source>
        <dbReference type="ARBA" id="ARBA00023125"/>
    </source>
</evidence>
<organism evidence="5 6">
    <name type="scientific">Candidatus Avimonoglobus intestinipullorum</name>
    <dbReference type="NCBI Taxonomy" id="2840699"/>
    <lineage>
        <taxon>Bacteria</taxon>
        <taxon>Bacillati</taxon>
        <taxon>Bacillota</taxon>
        <taxon>Clostridia</taxon>
        <taxon>Eubacteriales</taxon>
        <taxon>Candidatus Avimonoglobus</taxon>
    </lineage>
</organism>
<keyword evidence="1" id="KW-0805">Transcription regulation</keyword>
<dbReference type="SUPFAM" id="SSF46785">
    <property type="entry name" value="Winged helix' DNA-binding domain"/>
    <property type="match status" value="1"/>
</dbReference>
<evidence type="ECO:0000313" key="5">
    <source>
        <dbReference type="EMBL" id="HIU47991.1"/>
    </source>
</evidence>
<dbReference type="SMART" id="SM00345">
    <property type="entry name" value="HTH_GNTR"/>
    <property type="match status" value="1"/>
</dbReference>
<dbReference type="GO" id="GO:0003700">
    <property type="term" value="F:DNA-binding transcription factor activity"/>
    <property type="evidence" value="ECO:0007669"/>
    <property type="project" value="InterPro"/>
</dbReference>
<evidence type="ECO:0000256" key="1">
    <source>
        <dbReference type="ARBA" id="ARBA00023015"/>
    </source>
</evidence>
<sequence>MHILISNRSDTPIYQQIVDAIRQDIINGTLAEGDALPSIRMLAKDLSVSVITTKKAYELLEAQGYIQTQPQKGSVVSRRSAQLAKEHKQSAMEQHILDAIDISKELQLNQNAFLELVSELYREV</sequence>
<dbReference type="PROSITE" id="PS50949">
    <property type="entry name" value="HTH_GNTR"/>
    <property type="match status" value="1"/>
</dbReference>
<dbReference type="InterPro" id="IPR000524">
    <property type="entry name" value="Tscrpt_reg_HTH_GntR"/>
</dbReference>
<dbReference type="AlphaFoldDB" id="A0A9D1S5T3"/>
<proteinExistence type="predicted"/>
<dbReference type="PANTHER" id="PTHR38445">
    <property type="entry name" value="HTH-TYPE TRANSCRIPTIONAL REPRESSOR YTRA"/>
    <property type="match status" value="1"/>
</dbReference>
<evidence type="ECO:0000256" key="3">
    <source>
        <dbReference type="ARBA" id="ARBA00023163"/>
    </source>
</evidence>
<dbReference type="PANTHER" id="PTHR38445:SF7">
    <property type="entry name" value="GNTR-FAMILY TRANSCRIPTIONAL REGULATOR"/>
    <property type="match status" value="1"/>
</dbReference>
<evidence type="ECO:0000313" key="6">
    <source>
        <dbReference type="Proteomes" id="UP000824111"/>
    </source>
</evidence>
<dbReference type="EMBL" id="DVND01000032">
    <property type="protein sequence ID" value="HIU47991.1"/>
    <property type="molecule type" value="Genomic_DNA"/>
</dbReference>
<dbReference type="Pfam" id="PF00392">
    <property type="entry name" value="GntR"/>
    <property type="match status" value="1"/>
</dbReference>
<accession>A0A9D1S5T3</accession>
<reference evidence="5" key="1">
    <citation type="submission" date="2020-10" db="EMBL/GenBank/DDBJ databases">
        <authorList>
            <person name="Gilroy R."/>
        </authorList>
    </citation>
    <scope>NUCLEOTIDE SEQUENCE</scope>
    <source>
        <strain evidence="5">ChiSjej4B22-9803</strain>
    </source>
</reference>